<dbReference type="RefSeq" id="WP_139583911.1">
    <property type="nucleotide sequence ID" value="NZ_VDFY01000118.1"/>
</dbReference>
<accession>A0A5C4QVV8</accession>
<evidence type="ECO:0000259" key="2">
    <source>
        <dbReference type="Pfam" id="PF00561"/>
    </source>
</evidence>
<dbReference type="EMBL" id="VDFY01000118">
    <property type="protein sequence ID" value="TNH30172.1"/>
    <property type="molecule type" value="Genomic_DNA"/>
</dbReference>
<dbReference type="PANTHER" id="PTHR43329">
    <property type="entry name" value="EPOXIDE HYDROLASE"/>
    <property type="match status" value="1"/>
</dbReference>
<keyword evidence="4" id="KW-1185">Reference proteome</keyword>
<dbReference type="InterPro" id="IPR029058">
    <property type="entry name" value="AB_hydrolase_fold"/>
</dbReference>
<reference evidence="3 4" key="1">
    <citation type="submission" date="2019-06" db="EMBL/GenBank/DDBJ databases">
        <title>Micromonospora ordensis sp. nov., isolated from deep marine sediment.</title>
        <authorList>
            <person name="Veyisoglu A."/>
            <person name="Carro L."/>
            <person name="Klenk H.-P."/>
            <person name="Sahin N."/>
        </authorList>
    </citation>
    <scope>NUCLEOTIDE SEQUENCE [LARGE SCALE GENOMIC DNA]</scope>
    <source>
        <strain evidence="3 4">S2509</strain>
    </source>
</reference>
<dbReference type="Gene3D" id="3.40.50.1820">
    <property type="entry name" value="alpha/beta hydrolase"/>
    <property type="match status" value="1"/>
</dbReference>
<dbReference type="OrthoDB" id="9812774at2"/>
<dbReference type="InterPro" id="IPR000073">
    <property type="entry name" value="AB_hydrolase_1"/>
</dbReference>
<dbReference type="AlphaFoldDB" id="A0A5C4QVV8"/>
<dbReference type="PRINTS" id="PR00111">
    <property type="entry name" value="ABHYDROLASE"/>
</dbReference>
<dbReference type="InterPro" id="IPR000639">
    <property type="entry name" value="Epox_hydrolase-like"/>
</dbReference>
<dbReference type="Pfam" id="PF00561">
    <property type="entry name" value="Abhydrolase_1"/>
    <property type="match status" value="1"/>
</dbReference>
<evidence type="ECO:0000256" key="1">
    <source>
        <dbReference type="ARBA" id="ARBA00022801"/>
    </source>
</evidence>
<sequence length="296" mass="31421">MDPRINGFDYQRVTVADGVTLNAAVGGSGPPIVLLHGFPQTHLMWRHVAADLAADHTVICPDLRGYGDSDKPADSDGTAYAKRTLAADVVALAGALGHERFALAGHDRGALVAFRAGLDHPAAISQLALLDVLPTLDMWDVLHGASAAVAFHLYLMAQPPGLPEELIGASPDTFFGHFLDVWTRDPEALPAEVRASYLRASRNAVTSIVADYRASAGVDVAHDAADRSAGRQLSMPVTVLQQDWGAALGYDAAGLWRAWAPDLAHQTVTCGHFMAEEAPAEVVGALRALLSRPHHQ</sequence>
<name>A0A5C4QVV8_9ACTN</name>
<protein>
    <submittedName>
        <fullName evidence="3">Alpha/beta hydrolase</fullName>
    </submittedName>
</protein>
<dbReference type="Proteomes" id="UP000306145">
    <property type="component" value="Unassembled WGS sequence"/>
</dbReference>
<organism evidence="3 4">
    <name type="scientific">Micromonospora orduensis</name>
    <dbReference type="NCBI Taxonomy" id="1420891"/>
    <lineage>
        <taxon>Bacteria</taxon>
        <taxon>Bacillati</taxon>
        <taxon>Actinomycetota</taxon>
        <taxon>Actinomycetes</taxon>
        <taxon>Micromonosporales</taxon>
        <taxon>Micromonosporaceae</taxon>
        <taxon>Micromonospora</taxon>
    </lineage>
</organism>
<evidence type="ECO:0000313" key="4">
    <source>
        <dbReference type="Proteomes" id="UP000306145"/>
    </source>
</evidence>
<proteinExistence type="predicted"/>
<feature type="domain" description="AB hydrolase-1" evidence="2">
    <location>
        <begin position="30"/>
        <end position="278"/>
    </location>
</feature>
<dbReference type="GO" id="GO:0016787">
    <property type="term" value="F:hydrolase activity"/>
    <property type="evidence" value="ECO:0007669"/>
    <property type="project" value="UniProtKB-KW"/>
</dbReference>
<evidence type="ECO:0000313" key="3">
    <source>
        <dbReference type="EMBL" id="TNH30172.1"/>
    </source>
</evidence>
<dbReference type="SUPFAM" id="SSF53474">
    <property type="entry name" value="alpha/beta-Hydrolases"/>
    <property type="match status" value="1"/>
</dbReference>
<comment type="caution">
    <text evidence="3">The sequence shown here is derived from an EMBL/GenBank/DDBJ whole genome shotgun (WGS) entry which is preliminary data.</text>
</comment>
<gene>
    <name evidence="3" type="ORF">FHG89_09000</name>
</gene>
<keyword evidence="1 3" id="KW-0378">Hydrolase</keyword>
<dbReference type="PRINTS" id="PR00412">
    <property type="entry name" value="EPOXHYDRLASE"/>
</dbReference>